<dbReference type="PANTHER" id="PTHR43476">
    <property type="entry name" value="3-(3-HYDROXY-PHENYL)PROPIONATE/3-HYDROXYCINNAMIC ACID HYDROXYLASE"/>
    <property type="match status" value="1"/>
</dbReference>
<protein>
    <submittedName>
        <fullName evidence="3">FAD-binding protein</fullName>
    </submittedName>
</protein>
<organism evidence="3 4">
    <name type="scientific">Solibacillus kalamii</name>
    <dbReference type="NCBI Taxonomy" id="1748298"/>
    <lineage>
        <taxon>Bacteria</taxon>
        <taxon>Bacillati</taxon>
        <taxon>Bacillota</taxon>
        <taxon>Bacilli</taxon>
        <taxon>Bacillales</taxon>
        <taxon>Caryophanaceae</taxon>
        <taxon>Solibacillus</taxon>
    </lineage>
</organism>
<keyword evidence="1" id="KW-0560">Oxidoreductase</keyword>
<keyword evidence="4" id="KW-1185">Reference proteome</keyword>
<dbReference type="InterPro" id="IPR050631">
    <property type="entry name" value="PheA/TfdB_FAD_monoxygenase"/>
</dbReference>
<dbReference type="PRINTS" id="PR00420">
    <property type="entry name" value="RNGMNOXGNASE"/>
</dbReference>
<dbReference type="Proteomes" id="UP000196594">
    <property type="component" value="Unassembled WGS sequence"/>
</dbReference>
<name>A0ABX3ZIB2_9BACL</name>
<accession>A0ABX3ZIB2</accession>
<gene>
    <name evidence="3" type="ORF">CBM15_09410</name>
</gene>
<dbReference type="EMBL" id="NHNT01000005">
    <property type="protein sequence ID" value="OUZ39074.1"/>
    <property type="molecule type" value="Genomic_DNA"/>
</dbReference>
<evidence type="ECO:0000259" key="2">
    <source>
        <dbReference type="Pfam" id="PF01494"/>
    </source>
</evidence>
<feature type="domain" description="FAD-binding" evidence="2">
    <location>
        <begin position="4"/>
        <end position="319"/>
    </location>
</feature>
<dbReference type="SUPFAM" id="SSF51905">
    <property type="entry name" value="FAD/NAD(P)-binding domain"/>
    <property type="match status" value="1"/>
</dbReference>
<reference evidence="3 4" key="1">
    <citation type="journal article" date="2017" name="Int. J. Syst. Evol. Microbiol.">
        <title>Solibacillus kalamii sp. nov., isolated from a high-efficiency particulate arrestance filter system used in the International Space Station.</title>
        <authorList>
            <person name="Checinska Sielaff A."/>
            <person name="Kumar R.M."/>
            <person name="Pal D."/>
            <person name="Mayilraj S."/>
            <person name="Venkateswaran K."/>
        </authorList>
    </citation>
    <scope>NUCLEOTIDE SEQUENCE [LARGE SCALE GENOMIC DNA]</scope>
    <source>
        <strain evidence="3 4">ISSFR-015</strain>
    </source>
</reference>
<dbReference type="RefSeq" id="WP_087617280.1">
    <property type="nucleotide sequence ID" value="NZ_JAFBEY010000001.1"/>
</dbReference>
<dbReference type="Pfam" id="PF01494">
    <property type="entry name" value="FAD_binding_3"/>
    <property type="match status" value="1"/>
</dbReference>
<sequence length="358" mass="40214">MIKKVDVCIVGGGPGGALLANILAKNNVSVLLIERTNGFAKAFRGEHLNEEGERILKQYELFERIEQLGLLRMETLEYWMSGEKFKTIEPDPAVGHLGIHVPQAHLLQAIIEQAQGYPTFNYLLNTTVKELVQNEHGQYTAVRAKQGENDMTIEAQLIIGADGRYSTVRKLANLDVTIREHGYDLLWARIPAPANWTPSIKMALVDGMQISLFTQAKGFVQIGWNINKGSYPELRKQPFMPFIEKLVKAFPQLAPVVQEHIQSWKDFVLLDVFSSTTEQWGKEGVALIGDAVHTMTPTGAYGLNSSLMDAHVLAQMLLENEKFDFVSCATARKQQIEKIQAIQIEKEQKFYEAFLVLS</sequence>
<evidence type="ECO:0000313" key="3">
    <source>
        <dbReference type="EMBL" id="OUZ39074.1"/>
    </source>
</evidence>
<evidence type="ECO:0000256" key="1">
    <source>
        <dbReference type="ARBA" id="ARBA00023002"/>
    </source>
</evidence>
<comment type="caution">
    <text evidence="3">The sequence shown here is derived from an EMBL/GenBank/DDBJ whole genome shotgun (WGS) entry which is preliminary data.</text>
</comment>
<evidence type="ECO:0000313" key="4">
    <source>
        <dbReference type="Proteomes" id="UP000196594"/>
    </source>
</evidence>
<dbReference type="Gene3D" id="3.50.50.60">
    <property type="entry name" value="FAD/NAD(P)-binding domain"/>
    <property type="match status" value="1"/>
</dbReference>
<dbReference type="PANTHER" id="PTHR43476:SF5">
    <property type="entry name" value="FAD-DEPENDENT MONOOXYGENASE"/>
    <property type="match status" value="1"/>
</dbReference>
<dbReference type="InterPro" id="IPR002938">
    <property type="entry name" value="FAD-bd"/>
</dbReference>
<dbReference type="InterPro" id="IPR036188">
    <property type="entry name" value="FAD/NAD-bd_sf"/>
</dbReference>
<proteinExistence type="predicted"/>